<accession>A0A0D1XCS4</accession>
<gene>
    <name evidence="2" type="ORF">PV09_08378</name>
</gene>
<dbReference type="VEuPathDB" id="FungiDB:PV09_08378"/>
<dbReference type="GeneID" id="27316351"/>
<feature type="domain" description="Acyclic terpene utilisation N-terminal" evidence="1">
    <location>
        <begin position="4"/>
        <end position="74"/>
    </location>
</feature>
<dbReference type="OrthoDB" id="10265871at2759"/>
<evidence type="ECO:0000313" key="3">
    <source>
        <dbReference type="Proteomes" id="UP000053259"/>
    </source>
</evidence>
<dbReference type="RefSeq" id="XP_016209895.1">
    <property type="nucleotide sequence ID" value="XM_016362260.1"/>
</dbReference>
<dbReference type="AlphaFoldDB" id="A0A0D1XCS4"/>
<dbReference type="EMBL" id="KN847568">
    <property type="protein sequence ID" value="KIW00026.1"/>
    <property type="molecule type" value="Genomic_DNA"/>
</dbReference>
<reference evidence="2 3" key="1">
    <citation type="submission" date="2015-01" db="EMBL/GenBank/DDBJ databases">
        <title>The Genome Sequence of Ochroconis gallopava CBS43764.</title>
        <authorList>
            <consortium name="The Broad Institute Genomics Platform"/>
            <person name="Cuomo C."/>
            <person name="de Hoog S."/>
            <person name="Gorbushina A."/>
            <person name="Stielow B."/>
            <person name="Teixiera M."/>
            <person name="Abouelleil A."/>
            <person name="Chapman S.B."/>
            <person name="Priest M."/>
            <person name="Young S.K."/>
            <person name="Wortman J."/>
            <person name="Nusbaum C."/>
            <person name="Birren B."/>
        </authorList>
    </citation>
    <scope>NUCLEOTIDE SEQUENCE [LARGE SCALE GENOMIC DNA]</scope>
    <source>
        <strain evidence="2 3">CBS 43764</strain>
    </source>
</reference>
<dbReference type="Pfam" id="PF07287">
    <property type="entry name" value="AtuA"/>
    <property type="match status" value="1"/>
</dbReference>
<evidence type="ECO:0000313" key="2">
    <source>
        <dbReference type="EMBL" id="KIW00026.1"/>
    </source>
</evidence>
<dbReference type="InParanoid" id="A0A0D1XCS4"/>
<dbReference type="InterPro" id="IPR010839">
    <property type="entry name" value="AtuA_N"/>
</dbReference>
<keyword evidence="3" id="KW-1185">Reference proteome</keyword>
<dbReference type="Proteomes" id="UP000053259">
    <property type="component" value="Unassembled WGS sequence"/>
</dbReference>
<sequence length="80" mass="8938">MGEQIIEKCSLLKFHVNGSSLINAKNQDVATVDFWIFAQTTDRDLLRMENPYGLLRLCMTTFLEGVPGASLGNDFRLSEG</sequence>
<proteinExistence type="predicted"/>
<evidence type="ECO:0000259" key="1">
    <source>
        <dbReference type="Pfam" id="PF07287"/>
    </source>
</evidence>
<protein>
    <recommendedName>
        <fullName evidence="1">Acyclic terpene utilisation N-terminal domain-containing protein</fullName>
    </recommendedName>
</protein>
<dbReference type="HOGENOM" id="CLU_2591601_0_0_1"/>
<name>A0A0D1XCS4_9PEZI</name>
<organism evidence="2 3">
    <name type="scientific">Verruconis gallopava</name>
    <dbReference type="NCBI Taxonomy" id="253628"/>
    <lineage>
        <taxon>Eukaryota</taxon>
        <taxon>Fungi</taxon>
        <taxon>Dikarya</taxon>
        <taxon>Ascomycota</taxon>
        <taxon>Pezizomycotina</taxon>
        <taxon>Dothideomycetes</taxon>
        <taxon>Pleosporomycetidae</taxon>
        <taxon>Venturiales</taxon>
        <taxon>Sympoventuriaceae</taxon>
        <taxon>Verruconis</taxon>
    </lineage>
</organism>